<dbReference type="AlphaFoldDB" id="A0A645DX29"/>
<evidence type="ECO:0000313" key="1">
    <source>
        <dbReference type="EMBL" id="MPM92892.1"/>
    </source>
</evidence>
<gene>
    <name evidence="1" type="ORF">SDC9_140028</name>
</gene>
<accession>A0A645DX29</accession>
<sequence>MPELTIVVSEIRPILSPKHDPPAMAPMVRAMFPPTMWLSQRKMGAHAAKVPQEVPVAIDSTAVTIKATTARTFALSPAASDMLITEAATPVAMKHSATA</sequence>
<dbReference type="EMBL" id="VSSQ01039772">
    <property type="protein sequence ID" value="MPM92892.1"/>
    <property type="molecule type" value="Genomic_DNA"/>
</dbReference>
<name>A0A645DX29_9ZZZZ</name>
<protein>
    <submittedName>
        <fullName evidence="1">Uncharacterized protein</fullName>
    </submittedName>
</protein>
<organism evidence="1">
    <name type="scientific">bioreactor metagenome</name>
    <dbReference type="NCBI Taxonomy" id="1076179"/>
    <lineage>
        <taxon>unclassified sequences</taxon>
        <taxon>metagenomes</taxon>
        <taxon>ecological metagenomes</taxon>
    </lineage>
</organism>
<proteinExistence type="predicted"/>
<reference evidence="1" key="1">
    <citation type="submission" date="2019-08" db="EMBL/GenBank/DDBJ databases">
        <authorList>
            <person name="Kucharzyk K."/>
            <person name="Murdoch R.W."/>
            <person name="Higgins S."/>
            <person name="Loffler F."/>
        </authorList>
    </citation>
    <scope>NUCLEOTIDE SEQUENCE</scope>
</reference>
<comment type="caution">
    <text evidence="1">The sequence shown here is derived from an EMBL/GenBank/DDBJ whole genome shotgun (WGS) entry which is preliminary data.</text>
</comment>